<evidence type="ECO:0000313" key="3">
    <source>
        <dbReference type="EMBL" id="ROU00248.1"/>
    </source>
</evidence>
<evidence type="ECO:0000256" key="1">
    <source>
        <dbReference type="SAM" id="MobiDB-lite"/>
    </source>
</evidence>
<reference evidence="3 4" key="1">
    <citation type="submission" date="2018-10" db="EMBL/GenBank/DDBJ databases">
        <title>Histidinibacterium lentulum gen. nov., sp. nov., a marine bacterium from the culture broth of Picochlorum sp. 122.</title>
        <authorList>
            <person name="Wang G."/>
        </authorList>
    </citation>
    <scope>NUCLEOTIDE SEQUENCE [LARGE SCALE GENOMIC DNA]</scope>
    <source>
        <strain evidence="3 4">B17</strain>
    </source>
</reference>
<organism evidence="3 4">
    <name type="scientific">Histidinibacterium lentulum</name>
    <dbReference type="NCBI Taxonomy" id="2480588"/>
    <lineage>
        <taxon>Bacteria</taxon>
        <taxon>Pseudomonadati</taxon>
        <taxon>Pseudomonadota</taxon>
        <taxon>Alphaproteobacteria</taxon>
        <taxon>Rhodobacterales</taxon>
        <taxon>Paracoccaceae</taxon>
        <taxon>Histidinibacterium</taxon>
    </lineage>
</organism>
<comment type="caution">
    <text evidence="3">The sequence shown here is derived from an EMBL/GenBank/DDBJ whole genome shotgun (WGS) entry which is preliminary data.</text>
</comment>
<dbReference type="Proteomes" id="UP000268016">
    <property type="component" value="Unassembled WGS sequence"/>
</dbReference>
<keyword evidence="2" id="KW-1133">Transmembrane helix</keyword>
<feature type="region of interest" description="Disordered" evidence="1">
    <location>
        <begin position="1"/>
        <end position="20"/>
    </location>
</feature>
<evidence type="ECO:0000313" key="4">
    <source>
        <dbReference type="Proteomes" id="UP000268016"/>
    </source>
</evidence>
<keyword evidence="2" id="KW-0472">Membrane</keyword>
<sequence length="92" mass="9753">MAYNPPMSHRSDSSDSTGMGPLRRVAVGVLSGLQPRRETAEVAAWLDDQTPGRRNAIVAGVLGGLLAGALLFGAFGWIGMLVYLLIVIFLVN</sequence>
<accession>A0A3N2QYQ3</accession>
<keyword evidence="4" id="KW-1185">Reference proteome</keyword>
<dbReference type="EMBL" id="RDRB01000006">
    <property type="protein sequence ID" value="ROU00248.1"/>
    <property type="molecule type" value="Genomic_DNA"/>
</dbReference>
<protein>
    <submittedName>
        <fullName evidence="3">Uncharacterized protein</fullName>
    </submittedName>
</protein>
<keyword evidence="2" id="KW-0812">Transmembrane</keyword>
<name>A0A3N2QYQ3_9RHOB</name>
<gene>
    <name evidence="3" type="ORF">EAT49_13420</name>
</gene>
<proteinExistence type="predicted"/>
<evidence type="ECO:0000256" key="2">
    <source>
        <dbReference type="SAM" id="Phobius"/>
    </source>
</evidence>
<feature type="transmembrane region" description="Helical" evidence="2">
    <location>
        <begin position="57"/>
        <end position="90"/>
    </location>
</feature>
<dbReference type="AlphaFoldDB" id="A0A3N2QYQ3"/>